<dbReference type="Proteomes" id="UP001595965">
    <property type="component" value="Unassembled WGS sequence"/>
</dbReference>
<comment type="caution">
    <text evidence="1">The sequence shown here is derived from an EMBL/GenBank/DDBJ whole genome shotgun (WGS) entry which is preliminary data.</text>
</comment>
<protein>
    <submittedName>
        <fullName evidence="1">Uncharacterized protein</fullName>
    </submittedName>
</protein>
<gene>
    <name evidence="1" type="ORF">ACFO0K_15425</name>
</gene>
<evidence type="ECO:0000313" key="2">
    <source>
        <dbReference type="Proteomes" id="UP001595965"/>
    </source>
</evidence>
<dbReference type="RefSeq" id="WP_344230978.1">
    <property type="nucleotide sequence ID" value="NZ_BAAALH010000003.1"/>
</dbReference>
<proteinExistence type="predicted"/>
<keyword evidence="2" id="KW-1185">Reference proteome</keyword>
<sequence length="40" mass="4453">MESTISEKLSDLIARAPDSAVVVDMHLHREPVTVVFESQD</sequence>
<reference evidence="2" key="1">
    <citation type="journal article" date="2019" name="Int. J. Syst. Evol. Microbiol.">
        <title>The Global Catalogue of Microorganisms (GCM) 10K type strain sequencing project: providing services to taxonomists for standard genome sequencing and annotation.</title>
        <authorList>
            <consortium name="The Broad Institute Genomics Platform"/>
            <consortium name="The Broad Institute Genome Sequencing Center for Infectious Disease"/>
            <person name="Wu L."/>
            <person name="Ma J."/>
        </authorList>
    </citation>
    <scope>NUCLEOTIDE SEQUENCE [LARGE SCALE GENOMIC DNA]</scope>
    <source>
        <strain evidence="2">CGMCC 1.12125</strain>
    </source>
</reference>
<evidence type="ECO:0000313" key="1">
    <source>
        <dbReference type="EMBL" id="MFC4431060.1"/>
    </source>
</evidence>
<dbReference type="EMBL" id="JBHSEN010000003">
    <property type="protein sequence ID" value="MFC4431060.1"/>
    <property type="molecule type" value="Genomic_DNA"/>
</dbReference>
<organism evidence="1 2">
    <name type="scientific">Citricoccus alkalitolerans</name>
    <dbReference type="NCBI Taxonomy" id="246603"/>
    <lineage>
        <taxon>Bacteria</taxon>
        <taxon>Bacillati</taxon>
        <taxon>Actinomycetota</taxon>
        <taxon>Actinomycetes</taxon>
        <taxon>Micrococcales</taxon>
        <taxon>Micrococcaceae</taxon>
        <taxon>Citricoccus</taxon>
    </lineage>
</organism>
<name>A0ABV8Y3G7_9MICC</name>
<accession>A0ABV8Y3G7</accession>